<dbReference type="EMBL" id="JADBJN010000003">
    <property type="protein sequence ID" value="KAG5672092.1"/>
    <property type="molecule type" value="Genomic_DNA"/>
</dbReference>
<dbReference type="SUPFAM" id="SSF47986">
    <property type="entry name" value="DEATH domain"/>
    <property type="match status" value="1"/>
</dbReference>
<protein>
    <recommendedName>
        <fullName evidence="1">CARD domain-containing protein</fullName>
    </recommendedName>
</protein>
<dbReference type="Gene3D" id="1.10.533.10">
    <property type="entry name" value="Death Domain, Fas"/>
    <property type="match status" value="1"/>
</dbReference>
<evidence type="ECO:0000313" key="3">
    <source>
        <dbReference type="Proteomes" id="UP001107558"/>
    </source>
</evidence>
<keyword evidence="3" id="KW-1185">Reference proteome</keyword>
<accession>A0A9J6BQE6</accession>
<dbReference type="PROSITE" id="PS50209">
    <property type="entry name" value="CARD"/>
    <property type="match status" value="1"/>
</dbReference>
<dbReference type="AlphaFoldDB" id="A0A9J6BQE6"/>
<feature type="domain" description="CARD" evidence="1">
    <location>
        <begin position="5"/>
        <end position="102"/>
    </location>
</feature>
<dbReference type="GO" id="GO:0042981">
    <property type="term" value="P:regulation of apoptotic process"/>
    <property type="evidence" value="ECO:0007669"/>
    <property type="project" value="InterPro"/>
</dbReference>
<evidence type="ECO:0000313" key="2">
    <source>
        <dbReference type="EMBL" id="KAG5672092.1"/>
    </source>
</evidence>
<name>A0A9J6BQE6_POLVA</name>
<dbReference type="InterPro" id="IPR001315">
    <property type="entry name" value="CARD"/>
</dbReference>
<reference evidence="2" key="1">
    <citation type="submission" date="2021-03" db="EMBL/GenBank/DDBJ databases">
        <title>Chromosome level genome of the anhydrobiotic midge Polypedilum vanderplanki.</title>
        <authorList>
            <person name="Yoshida Y."/>
            <person name="Kikawada T."/>
            <person name="Gusev O."/>
        </authorList>
    </citation>
    <scope>NUCLEOTIDE SEQUENCE</scope>
    <source>
        <strain evidence="2">NIAS01</strain>
        <tissue evidence="2">Whole body or cell culture</tissue>
    </source>
</reference>
<sequence length="125" mass="14243">MTTDHTQEISDLLTKYKSIIIQDLLTNKAVLQSLVEETVIDKNDLEFLLAIDDNENENSLYEKKCQYLIDTISKEGLKCFKKFCYTIESECKVLIAALINDSLNNGKKILSIALKCSLTSRPMFI</sequence>
<gene>
    <name evidence="2" type="ORF">PVAND_002247</name>
</gene>
<dbReference type="Proteomes" id="UP001107558">
    <property type="component" value="Chromosome 3"/>
</dbReference>
<evidence type="ECO:0000259" key="1">
    <source>
        <dbReference type="PROSITE" id="PS50209"/>
    </source>
</evidence>
<proteinExistence type="predicted"/>
<organism evidence="2 3">
    <name type="scientific">Polypedilum vanderplanki</name>
    <name type="common">Sleeping chironomid midge</name>
    <dbReference type="NCBI Taxonomy" id="319348"/>
    <lineage>
        <taxon>Eukaryota</taxon>
        <taxon>Metazoa</taxon>
        <taxon>Ecdysozoa</taxon>
        <taxon>Arthropoda</taxon>
        <taxon>Hexapoda</taxon>
        <taxon>Insecta</taxon>
        <taxon>Pterygota</taxon>
        <taxon>Neoptera</taxon>
        <taxon>Endopterygota</taxon>
        <taxon>Diptera</taxon>
        <taxon>Nematocera</taxon>
        <taxon>Chironomoidea</taxon>
        <taxon>Chironomidae</taxon>
        <taxon>Chironominae</taxon>
        <taxon>Polypedilum</taxon>
        <taxon>Polypedilum</taxon>
    </lineage>
</organism>
<dbReference type="OrthoDB" id="7765158at2759"/>
<comment type="caution">
    <text evidence="2">The sequence shown here is derived from an EMBL/GenBank/DDBJ whole genome shotgun (WGS) entry which is preliminary data.</text>
</comment>
<dbReference type="InterPro" id="IPR011029">
    <property type="entry name" value="DEATH-like_dom_sf"/>
</dbReference>